<accession>X1CUC8</accession>
<reference evidence="1" key="1">
    <citation type="journal article" date="2014" name="Front. Microbiol.">
        <title>High frequency of phylogenetically diverse reductive dehalogenase-homologous genes in deep subseafloor sedimentary metagenomes.</title>
        <authorList>
            <person name="Kawai M."/>
            <person name="Futagami T."/>
            <person name="Toyoda A."/>
            <person name="Takaki Y."/>
            <person name="Nishi S."/>
            <person name="Hori S."/>
            <person name="Arai W."/>
            <person name="Tsubouchi T."/>
            <person name="Morono Y."/>
            <person name="Uchiyama I."/>
            <person name="Ito T."/>
            <person name="Fujiyama A."/>
            <person name="Inagaki F."/>
            <person name="Takami H."/>
        </authorList>
    </citation>
    <scope>NUCLEOTIDE SEQUENCE</scope>
    <source>
        <strain evidence="1">Expedition CK06-06</strain>
    </source>
</reference>
<dbReference type="EMBL" id="BART01025339">
    <property type="protein sequence ID" value="GAG99693.1"/>
    <property type="molecule type" value="Genomic_DNA"/>
</dbReference>
<gene>
    <name evidence="1" type="ORF">S01H4_45507</name>
</gene>
<organism evidence="1">
    <name type="scientific">marine sediment metagenome</name>
    <dbReference type="NCBI Taxonomy" id="412755"/>
    <lineage>
        <taxon>unclassified sequences</taxon>
        <taxon>metagenomes</taxon>
        <taxon>ecological metagenomes</taxon>
    </lineage>
</organism>
<feature type="non-terminal residue" evidence="1">
    <location>
        <position position="60"/>
    </location>
</feature>
<proteinExistence type="predicted"/>
<name>X1CUC8_9ZZZZ</name>
<protein>
    <submittedName>
        <fullName evidence="1">Uncharacterized protein</fullName>
    </submittedName>
</protein>
<evidence type="ECO:0000313" key="1">
    <source>
        <dbReference type="EMBL" id="GAG99693.1"/>
    </source>
</evidence>
<comment type="caution">
    <text evidence="1">The sequence shown here is derived from an EMBL/GenBank/DDBJ whole genome shotgun (WGS) entry which is preliminary data.</text>
</comment>
<dbReference type="AlphaFoldDB" id="X1CUC8"/>
<sequence>MANLNDQDLIAEIDKEEMARIISELPMQIEEGWSQSQKLILPSYYLKANKVVILGMGGSG</sequence>